<dbReference type="Proteomes" id="UP001597286">
    <property type="component" value="Unassembled WGS sequence"/>
</dbReference>
<protein>
    <recommendedName>
        <fullName evidence="3">Tetratricopeptide repeat protein</fullName>
    </recommendedName>
</protein>
<name>A0ABW4P484_9NOCA</name>
<evidence type="ECO:0000313" key="2">
    <source>
        <dbReference type="Proteomes" id="UP001597286"/>
    </source>
</evidence>
<dbReference type="EMBL" id="JBHUFB010000009">
    <property type="protein sequence ID" value="MFD1812479.1"/>
    <property type="molecule type" value="Genomic_DNA"/>
</dbReference>
<proteinExistence type="predicted"/>
<reference evidence="2" key="1">
    <citation type="journal article" date="2019" name="Int. J. Syst. Evol. Microbiol.">
        <title>The Global Catalogue of Microorganisms (GCM) 10K type strain sequencing project: providing services to taxonomists for standard genome sequencing and annotation.</title>
        <authorList>
            <consortium name="The Broad Institute Genomics Platform"/>
            <consortium name="The Broad Institute Genome Sequencing Center for Infectious Disease"/>
            <person name="Wu L."/>
            <person name="Ma J."/>
        </authorList>
    </citation>
    <scope>NUCLEOTIDE SEQUENCE [LARGE SCALE GENOMIC DNA]</scope>
    <source>
        <strain evidence="2">DT72</strain>
    </source>
</reference>
<dbReference type="RefSeq" id="WP_378484980.1">
    <property type="nucleotide sequence ID" value="NZ_JBHUFB010000009.1"/>
</dbReference>
<sequence>MTTTAALELGDIRRMPYGVARIAAAEAVTRRVEAEGPRDLLAEALLDLVEAYTYAGEGAKSFVVFARALRLWDESPELFDDQDEHNLFWEFKWVASDLPHYPQITAEQGAAFLEDMERRYRLVGHGLSAVRMSRFRWDWHTGRPDAEDTRLAWIAQARDEFDDCRACTIGQQVLYFAETGRHAEAVALGLTQDDSCNLEPTITHHAVALSALLAGDPELALDQHRRALASLDTSNRELAPSRGQAFEMLARGGHLERALRVLRNDDVVLLDHAPTPLKRLYFLVGVLAGLSANLDHADTVTGLREPERRTVAALHAWVRAQADELAARFDTRNGNRYFTHLIARALTATRTDRPLDFESTGTTAASAAPSGVVSAAADAGADDSGDDRFARAETLASRRDHQAARAEYNAAAVRFEADGLLDRAGLAYAEAAQCAAETGDEDAAHEMFGAAVPRLVAGGAPDDIVAAVLTAWAPLAVRMDAIGELLPTLAASLARIERPLDTTDLTEDLAERRRAEHGRTVATVRDTLARTLAGAPTSQIPADLEAVNPADEALRAGEEFARLGLVVDAAHAFWLAGRVQRAVGVTDAALWALESAFEGFTASGHAAGRAEVAGELIELLRASGQTDRADQITAQLTR</sequence>
<evidence type="ECO:0000313" key="1">
    <source>
        <dbReference type="EMBL" id="MFD1812479.1"/>
    </source>
</evidence>
<gene>
    <name evidence="1" type="ORF">ACFSJG_09665</name>
</gene>
<keyword evidence="2" id="KW-1185">Reference proteome</keyword>
<comment type="caution">
    <text evidence="1">The sequence shown here is derived from an EMBL/GenBank/DDBJ whole genome shotgun (WGS) entry which is preliminary data.</text>
</comment>
<organism evidence="1 2">
    <name type="scientific">Rhodococcus gannanensis</name>
    <dbReference type="NCBI Taxonomy" id="1960308"/>
    <lineage>
        <taxon>Bacteria</taxon>
        <taxon>Bacillati</taxon>
        <taxon>Actinomycetota</taxon>
        <taxon>Actinomycetes</taxon>
        <taxon>Mycobacteriales</taxon>
        <taxon>Nocardiaceae</taxon>
        <taxon>Rhodococcus</taxon>
    </lineage>
</organism>
<accession>A0ABW4P484</accession>
<evidence type="ECO:0008006" key="3">
    <source>
        <dbReference type="Google" id="ProtNLM"/>
    </source>
</evidence>